<keyword evidence="4" id="KW-1185">Reference proteome</keyword>
<evidence type="ECO:0000313" key="4">
    <source>
        <dbReference type="Proteomes" id="UP001515480"/>
    </source>
</evidence>
<accession>A0AB34IH89</accession>
<dbReference type="EMBL" id="JBGBPQ010000027">
    <property type="protein sequence ID" value="KAL1498448.1"/>
    <property type="molecule type" value="Genomic_DNA"/>
</dbReference>
<proteinExistence type="predicted"/>
<dbReference type="InterPro" id="IPR014710">
    <property type="entry name" value="RmlC-like_jellyroll"/>
</dbReference>
<dbReference type="InterPro" id="IPR018490">
    <property type="entry name" value="cNMP-bd_dom_sf"/>
</dbReference>
<reference evidence="3 4" key="1">
    <citation type="journal article" date="2024" name="Science">
        <title>Giant polyketide synthase enzymes in the biosynthesis of giant marine polyether toxins.</title>
        <authorList>
            <person name="Fallon T.R."/>
            <person name="Shende V.V."/>
            <person name="Wierzbicki I.H."/>
            <person name="Pendleton A.L."/>
            <person name="Watervoot N.F."/>
            <person name="Auber R.P."/>
            <person name="Gonzalez D.J."/>
            <person name="Wisecaver J.H."/>
            <person name="Moore B.S."/>
        </authorList>
    </citation>
    <scope>NUCLEOTIDE SEQUENCE [LARGE SCALE GENOMIC DNA]</scope>
    <source>
        <strain evidence="3 4">12B1</strain>
    </source>
</reference>
<dbReference type="Proteomes" id="UP001515480">
    <property type="component" value="Unassembled WGS sequence"/>
</dbReference>
<feature type="compositionally biased region" description="Low complexity" evidence="1">
    <location>
        <begin position="889"/>
        <end position="903"/>
    </location>
</feature>
<feature type="domain" description="Cyclic nucleotide-binding" evidence="2">
    <location>
        <begin position="565"/>
        <end position="609"/>
    </location>
</feature>
<evidence type="ECO:0000256" key="1">
    <source>
        <dbReference type="SAM" id="MobiDB-lite"/>
    </source>
</evidence>
<feature type="domain" description="Cyclic nucleotide-binding" evidence="2">
    <location>
        <begin position="671"/>
        <end position="751"/>
    </location>
</feature>
<organism evidence="3 4">
    <name type="scientific">Prymnesium parvum</name>
    <name type="common">Toxic golden alga</name>
    <dbReference type="NCBI Taxonomy" id="97485"/>
    <lineage>
        <taxon>Eukaryota</taxon>
        <taxon>Haptista</taxon>
        <taxon>Haptophyta</taxon>
        <taxon>Prymnesiophyceae</taxon>
        <taxon>Prymnesiales</taxon>
        <taxon>Prymnesiaceae</taxon>
        <taxon>Prymnesium</taxon>
    </lineage>
</organism>
<protein>
    <recommendedName>
        <fullName evidence="2">Cyclic nucleotide-binding domain-containing protein</fullName>
    </recommendedName>
</protein>
<dbReference type="AlphaFoldDB" id="A0AB34IH89"/>
<dbReference type="PROSITE" id="PS50042">
    <property type="entry name" value="CNMP_BINDING_3"/>
    <property type="match status" value="4"/>
</dbReference>
<comment type="caution">
    <text evidence="3">The sequence shown here is derived from an EMBL/GenBank/DDBJ whole genome shotgun (WGS) entry which is preliminary data.</text>
</comment>
<evidence type="ECO:0000259" key="2">
    <source>
        <dbReference type="PROSITE" id="PS50042"/>
    </source>
</evidence>
<dbReference type="PANTHER" id="PTHR23011:SF28">
    <property type="entry name" value="CYCLIC NUCLEOTIDE-BINDING DOMAIN CONTAINING PROTEIN"/>
    <property type="match status" value="1"/>
</dbReference>
<feature type="domain" description="Cyclic nucleotide-binding" evidence="2">
    <location>
        <begin position="104"/>
        <end position="225"/>
    </location>
</feature>
<dbReference type="Gene3D" id="2.60.120.10">
    <property type="entry name" value="Jelly Rolls"/>
    <property type="match status" value="4"/>
</dbReference>
<feature type="domain" description="Cyclic nucleotide-binding" evidence="2">
    <location>
        <begin position="287"/>
        <end position="319"/>
    </location>
</feature>
<dbReference type="CDD" id="cd00038">
    <property type="entry name" value="CAP_ED"/>
    <property type="match status" value="3"/>
</dbReference>
<name>A0AB34IH89_PRYPA</name>
<dbReference type="PANTHER" id="PTHR23011">
    <property type="entry name" value="CYCLIC NUCLEOTIDE-BINDING DOMAIN CONTAINING PROTEIN"/>
    <property type="match status" value="1"/>
</dbReference>
<sequence length="997" mass="108229">MSEGTGRGCRLSLSDFRQTYAAVQRAVTSLEKPRSIPRLPAEAEPPRARRQTHGPPTDGWSAAISGDSSLAVANRSLFALPPPRRSHAQLAMLRGICAQHAAPFFGSLSAAQQREFVRACALRQCARGEVLCEPSEHADAFHLIAAGEVILKEPQLHHRMTSHERKPPWVTRTLGPGEHFGHFPLVTGASRCGYAAQVASPTAADQSNEPAILLFLRREDYEAIIKPEARCPTTPRNYPCPPSPAAAGCKPSHLTANPPLLTARSLMLQLEALLRHSRLFFSFKQIHVSPDEDVMVQGDAADCCYVIQSGECDVLVRSEPPRDAPAADSDAPAPSPAPSFRKKPALAALISAQIAQMKSKTTDEQPAQVPQSFPPPPAFLPLIISTPRCHPSSRFIISHASLPPLLSLHLPRLRATPPPSLHLPRLPATAPLASSPTPPCHRSSRFISHASVLLASSPTPPCHPSSPLLISHASLPPLLSLHLPRLPATPPLASSPTPPCHRSSRFISHASLPPLLSLHLPRLPTTPPPPPHLPRLRATPPPSLHLPHLLNLQEEAAPLQQYRAVARLGAGQLVGEIALLNPGTTRGATVRAVGAVSLLRLDRSTFARLDPRTLAALADHSLGRVLRNTFQRVCAKPPHLRTEEDLDVLHSSGLPPAWHKVICRVMTYLKFGEGEVLARCGDPAAAMYILTVGTVRVSDPSGLSVRSIGPGGCIGHEELLLHASRFASTALVCESLAEAMQISRADFDDFLRHPFSVLPSDATASFLRACPSLRNASPPAVQQLARVAQRKRFARASHCLCYPPPQRTARVLHASPAVSPSSFFEAGFVYFVSQGEATLFCDQYIGEHPAQLTSRDLCKRPHYGRNHLGLPLGLPKYSPAPPSPRPHSARPSSAAAPKPTTPKAQRRFLPVATYTEKEVLIEELFNCGGSCSWYLLPTTSWFEVIAVPRKAWQEAISPSALAEVRKLTFQRAVLYEELMYRACLAQQRRIRTLQLGT</sequence>
<dbReference type="SUPFAM" id="SSF51206">
    <property type="entry name" value="cAMP-binding domain-like"/>
    <property type="match status" value="3"/>
</dbReference>
<feature type="region of interest" description="Disordered" evidence="1">
    <location>
        <begin position="317"/>
        <end position="339"/>
    </location>
</feature>
<dbReference type="Pfam" id="PF00027">
    <property type="entry name" value="cNMP_binding"/>
    <property type="match status" value="2"/>
</dbReference>
<evidence type="ECO:0000313" key="3">
    <source>
        <dbReference type="EMBL" id="KAL1498448.1"/>
    </source>
</evidence>
<feature type="region of interest" description="Disordered" evidence="1">
    <location>
        <begin position="31"/>
        <end position="61"/>
    </location>
</feature>
<feature type="region of interest" description="Disordered" evidence="1">
    <location>
        <begin position="874"/>
        <end position="903"/>
    </location>
</feature>
<gene>
    <name evidence="3" type="ORF">AB1Y20_013773</name>
</gene>
<dbReference type="InterPro" id="IPR000595">
    <property type="entry name" value="cNMP-bd_dom"/>
</dbReference>